<evidence type="ECO:0000256" key="1">
    <source>
        <dbReference type="ARBA" id="ARBA00022676"/>
    </source>
</evidence>
<dbReference type="Proteomes" id="UP000188993">
    <property type="component" value="Chromosome"/>
</dbReference>
<proteinExistence type="predicted"/>
<dbReference type="STRING" id="708126.BW727_100236"/>
<dbReference type="Gene3D" id="3.90.550.10">
    <property type="entry name" value="Spore Coat Polysaccharide Biosynthesis Protein SpsA, Chain A"/>
    <property type="match status" value="1"/>
</dbReference>
<protein>
    <submittedName>
        <fullName evidence="4">Putative glycosyltransferase EpsJ</fullName>
        <ecNumber evidence="4">2.4.-.-</ecNumber>
    </submittedName>
</protein>
<dbReference type="PANTHER" id="PTHR22916:SF51">
    <property type="entry name" value="GLYCOSYLTRANSFERASE EPSH-RELATED"/>
    <property type="match status" value="1"/>
</dbReference>
<sequence>MVKVTVVVPIYNVEKHLQRSIESLLKQTLKEIEIILVNDGSTDNSISICKYYEKKDSRIRVIDKLNGGVSSARNIGIDLALGEFVGFVDPDDWVEPDMYEKMYKKIKISSSDLCICNYVKENNEKVIPVILPIKKETLVKCDVQKEIIPNMIGPSNLDSNSQTIMGSACRLLINREFINSDYYRFPEDIPLMEDLIFCIKVFLNSEKVVIERGIYYHYMTNDNSAIRKYRNNMLEMQKNVFNVIINILMDYKLYELYINRLNIRYVEMFLTAIANEVNNDNRNKYLQKIKTIKKMSADEKLKKIISEINTSSYSMKKKLILFAVQRDWAIYLYMHYKLMFKIINK</sequence>
<dbReference type="EC" id="2.4.-.-" evidence="4"/>
<keyword evidence="2 4" id="KW-0808">Transferase</keyword>
<organism evidence="4 5">
    <name type="scientific">Jeotgalibaca dankookensis</name>
    <dbReference type="NCBI Taxonomy" id="708126"/>
    <lineage>
        <taxon>Bacteria</taxon>
        <taxon>Bacillati</taxon>
        <taxon>Bacillota</taxon>
        <taxon>Bacilli</taxon>
        <taxon>Lactobacillales</taxon>
        <taxon>Carnobacteriaceae</taxon>
        <taxon>Jeotgalibaca</taxon>
    </lineage>
</organism>
<reference evidence="4 5" key="1">
    <citation type="journal article" date="2014" name="Int. J. Syst. Evol. Microbiol.">
        <title>Jeotgalibaca dankookensis gen. nov., sp. nov., a member of the family Carnobacteriaceae, isolated from seujeot (Korean traditional food).</title>
        <authorList>
            <person name="Lee D.G."/>
            <person name="Trujillo M.E."/>
            <person name="Kang H."/>
            <person name="Ahn T.Y."/>
        </authorList>
    </citation>
    <scope>NUCLEOTIDE SEQUENCE [LARGE SCALE GENOMIC DNA]</scope>
    <source>
        <strain evidence="4 5">EX-07</strain>
    </source>
</reference>
<dbReference type="GO" id="GO:0016757">
    <property type="term" value="F:glycosyltransferase activity"/>
    <property type="evidence" value="ECO:0007669"/>
    <property type="project" value="UniProtKB-KW"/>
</dbReference>
<dbReference type="KEGG" id="jda:BW727_100236"/>
<dbReference type="CDD" id="cd00761">
    <property type="entry name" value="Glyco_tranf_GTA_type"/>
    <property type="match status" value="1"/>
</dbReference>
<dbReference type="SUPFAM" id="SSF53448">
    <property type="entry name" value="Nucleotide-diphospho-sugar transferases"/>
    <property type="match status" value="1"/>
</dbReference>
<dbReference type="EMBL" id="CP019728">
    <property type="protein sequence ID" value="AQS52644.1"/>
    <property type="molecule type" value="Genomic_DNA"/>
</dbReference>
<dbReference type="OrthoDB" id="8773442at2"/>
<name>A0A1S6IM56_9LACT</name>
<evidence type="ECO:0000313" key="4">
    <source>
        <dbReference type="EMBL" id="AQS52644.1"/>
    </source>
</evidence>
<dbReference type="RefSeq" id="WP_062468051.1">
    <property type="nucleotide sequence ID" value="NZ_BBYN01000005.1"/>
</dbReference>
<dbReference type="Pfam" id="PF00535">
    <property type="entry name" value="Glycos_transf_2"/>
    <property type="match status" value="1"/>
</dbReference>
<dbReference type="InterPro" id="IPR029044">
    <property type="entry name" value="Nucleotide-diphossugar_trans"/>
</dbReference>
<feature type="domain" description="Glycosyltransferase 2-like" evidence="3">
    <location>
        <begin position="5"/>
        <end position="125"/>
    </location>
</feature>
<evidence type="ECO:0000259" key="3">
    <source>
        <dbReference type="Pfam" id="PF00535"/>
    </source>
</evidence>
<dbReference type="PANTHER" id="PTHR22916">
    <property type="entry name" value="GLYCOSYLTRANSFERASE"/>
    <property type="match status" value="1"/>
</dbReference>
<accession>A0A1S6IM56</accession>
<evidence type="ECO:0000256" key="2">
    <source>
        <dbReference type="ARBA" id="ARBA00022679"/>
    </source>
</evidence>
<keyword evidence="5" id="KW-1185">Reference proteome</keyword>
<dbReference type="AlphaFoldDB" id="A0A1S6IM56"/>
<dbReference type="InterPro" id="IPR001173">
    <property type="entry name" value="Glyco_trans_2-like"/>
</dbReference>
<gene>
    <name evidence="4" type="primary">epsJ_2</name>
    <name evidence="4" type="ORF">BW727_100236</name>
</gene>
<keyword evidence="1 4" id="KW-0328">Glycosyltransferase</keyword>
<evidence type="ECO:0000313" key="5">
    <source>
        <dbReference type="Proteomes" id="UP000188993"/>
    </source>
</evidence>